<gene>
    <name evidence="3" type="primary">LOC108611465</name>
</gene>
<feature type="compositionally biased region" description="Basic and acidic residues" evidence="1">
    <location>
        <begin position="46"/>
        <end position="55"/>
    </location>
</feature>
<accession>A0ABM1NXD8</accession>
<dbReference type="GeneID" id="108611465"/>
<keyword evidence="2" id="KW-1185">Reference proteome</keyword>
<reference evidence="2" key="2">
    <citation type="journal article" date="2016" name="G3 (Bethesda)">
        <title>Genome Evolution in Three Species of Cactophilic Drosophila.</title>
        <authorList>
            <person name="Sanchez-Flores A."/>
            <person name="Penazola F."/>
            <person name="Carpinteyro-Ponce J."/>
            <person name="Nazario-Yepiz N."/>
            <person name="Abreu-Goodger C."/>
            <person name="Machado C.A."/>
            <person name="Markow T.A."/>
        </authorList>
    </citation>
    <scope>NUCLEOTIDE SEQUENCE [LARGE SCALE GENOMIC DNA]</scope>
</reference>
<reference evidence="2" key="1">
    <citation type="journal article" date="1997" name="Nucleic Acids Res.">
        <title>tRNAscan-SE: a program for improved detection of transfer RNA genes in genomic sequence.</title>
        <authorList>
            <person name="Lowe T.M."/>
            <person name="Eddy S.R."/>
        </authorList>
    </citation>
    <scope>NUCLEOTIDE SEQUENCE [LARGE SCALE GENOMIC DNA]</scope>
</reference>
<sequence length="281" mass="31780">METLVNRAQNRSKIEPRPRYEKSKSFFNADYVPQSRGAYRLPSLPSEDKPDRQGADGDCLLYKNSKFGKDSAYTHSDHSDHSEQLLSIPPDHSPRKLKTSTSMLESTRERCRLATAQFNAKYGATDSPSSKSARTVITTKSGENLRSVVQSEIEMQERMEKSISKIMLLPSLGLSEETDCAPVEDEEKFKIPKSVSKDNSVPMPAPADNHNFDFSVEDIVSSKVIAPMMRRVQRMYLNNLQEEMKLMEDLERVPCMVGEVYRSVESAFGPNISKNKPKNTF</sequence>
<dbReference type="Proteomes" id="UP000694904">
    <property type="component" value="Chromosome 3"/>
</dbReference>
<feature type="region of interest" description="Disordered" evidence="1">
    <location>
        <begin position="72"/>
        <end position="105"/>
    </location>
</feature>
<protein>
    <submittedName>
        <fullName evidence="3">Uncharacterized protein LOC108611465</fullName>
    </submittedName>
</protein>
<organism evidence="2 3">
    <name type="scientific">Drosophila arizonae</name>
    <name type="common">Fruit fly</name>
    <dbReference type="NCBI Taxonomy" id="7263"/>
    <lineage>
        <taxon>Eukaryota</taxon>
        <taxon>Metazoa</taxon>
        <taxon>Ecdysozoa</taxon>
        <taxon>Arthropoda</taxon>
        <taxon>Hexapoda</taxon>
        <taxon>Insecta</taxon>
        <taxon>Pterygota</taxon>
        <taxon>Neoptera</taxon>
        <taxon>Endopterygota</taxon>
        <taxon>Diptera</taxon>
        <taxon>Brachycera</taxon>
        <taxon>Muscomorpha</taxon>
        <taxon>Ephydroidea</taxon>
        <taxon>Drosophilidae</taxon>
        <taxon>Drosophila</taxon>
    </lineage>
</organism>
<feature type="compositionally biased region" description="Polar residues" evidence="1">
    <location>
        <begin position="1"/>
        <end position="11"/>
    </location>
</feature>
<evidence type="ECO:0000256" key="1">
    <source>
        <dbReference type="SAM" id="MobiDB-lite"/>
    </source>
</evidence>
<evidence type="ECO:0000313" key="2">
    <source>
        <dbReference type="Proteomes" id="UP000694904"/>
    </source>
</evidence>
<dbReference type="RefSeq" id="XP_017859624.1">
    <property type="nucleotide sequence ID" value="XM_018004135.1"/>
</dbReference>
<reference evidence="3" key="3">
    <citation type="submission" date="2025-08" db="UniProtKB">
        <authorList>
            <consortium name="RefSeq"/>
        </authorList>
    </citation>
    <scope>IDENTIFICATION</scope>
    <source>
        <tissue evidence="3">Whole organism</tissue>
    </source>
</reference>
<evidence type="ECO:0000313" key="3">
    <source>
        <dbReference type="RefSeq" id="XP_017859624.1"/>
    </source>
</evidence>
<feature type="compositionally biased region" description="Basic and acidic residues" evidence="1">
    <location>
        <begin position="12"/>
        <end position="24"/>
    </location>
</feature>
<name>A0ABM1NXD8_DROAR</name>
<proteinExistence type="predicted"/>
<feature type="region of interest" description="Disordered" evidence="1">
    <location>
        <begin position="1"/>
        <end position="60"/>
    </location>
</feature>